<gene>
    <name evidence="1" type="ORF">HYC85_003322</name>
</gene>
<dbReference type="InterPro" id="IPR014718">
    <property type="entry name" value="GH-type_carb-bd"/>
</dbReference>
<dbReference type="InterPro" id="IPR011013">
    <property type="entry name" value="Gal_mutarotase_sf_dom"/>
</dbReference>
<dbReference type="Pfam" id="PF06045">
    <property type="entry name" value="Rhamnogal_lyase"/>
    <property type="match status" value="1"/>
</dbReference>
<dbReference type="InterPro" id="IPR051850">
    <property type="entry name" value="Polysacch_Lyase_4"/>
</dbReference>
<dbReference type="InterPro" id="IPR010325">
    <property type="entry name" value="Rhamnogal_lyase"/>
</dbReference>
<keyword evidence="2" id="KW-1185">Reference proteome</keyword>
<name>A0A7J7IAZ0_CAMSI</name>
<dbReference type="Proteomes" id="UP000593564">
    <property type="component" value="Unassembled WGS sequence"/>
</dbReference>
<dbReference type="EMBL" id="JACBKZ010000001">
    <property type="protein sequence ID" value="KAF5962113.1"/>
    <property type="molecule type" value="Genomic_DNA"/>
</dbReference>
<evidence type="ECO:0000313" key="2">
    <source>
        <dbReference type="Proteomes" id="UP000593564"/>
    </source>
</evidence>
<dbReference type="CDD" id="cd10320">
    <property type="entry name" value="RGL4_N"/>
    <property type="match status" value="1"/>
</dbReference>
<dbReference type="PANTHER" id="PTHR32018:SF6">
    <property type="entry name" value="RHAMNOGALACTURONAN ENDOLYASE"/>
    <property type="match status" value="1"/>
</dbReference>
<reference evidence="1 2" key="2">
    <citation type="submission" date="2020-07" db="EMBL/GenBank/DDBJ databases">
        <title>Genome assembly of wild tea tree DASZ reveals pedigree and selection history of tea varieties.</title>
        <authorList>
            <person name="Zhang W."/>
        </authorList>
    </citation>
    <scope>NUCLEOTIDE SEQUENCE [LARGE SCALE GENOMIC DNA]</scope>
    <source>
        <strain evidence="2">cv. G240</strain>
        <tissue evidence="1">Leaf</tissue>
    </source>
</reference>
<dbReference type="PANTHER" id="PTHR32018">
    <property type="entry name" value="RHAMNOGALACTURONATE LYASE FAMILY PROTEIN"/>
    <property type="match status" value="1"/>
</dbReference>
<evidence type="ECO:0000313" key="1">
    <source>
        <dbReference type="EMBL" id="KAF5962113.1"/>
    </source>
</evidence>
<dbReference type="SUPFAM" id="SSF74650">
    <property type="entry name" value="Galactose mutarotase-like"/>
    <property type="match status" value="1"/>
</dbReference>
<dbReference type="GO" id="GO:0030246">
    <property type="term" value="F:carbohydrate binding"/>
    <property type="evidence" value="ECO:0007669"/>
    <property type="project" value="InterPro"/>
</dbReference>
<accession>A0A7J7IAZ0</accession>
<proteinExistence type="predicted"/>
<sequence>MSFQLFLGRFRGLCSTISTAPLTCYCRSSDRSPLPMGRLSGKGACFFDNEARLEFTSGDRGLGGGVLHLKVRSFYHLFIMLRGYPGFYSYAILEHSEGWPDIKIYQGRIVFKLEESLFQYMAISDERQRIMPTPQDREAGLVLDYPEAVMLTNPSNPELTGEVDDKYQYSCDDKDNRVHGWICSNPAVGFWMITPSDEFRTGGPVKQDLTSHVGPTTLSMFFSTHYAGDNLTIKLRDGETWKKVFGPVLIYLNSVSVEEDALTLWEDAKEQVSAGRIGRPAVFGADRQNDFGRGHDFVAGDHSPWPVEFSLSRTPCLPSAIPERFAGGLTLSKHAIRLTGCGL</sequence>
<dbReference type="GO" id="GO:0003824">
    <property type="term" value="F:catalytic activity"/>
    <property type="evidence" value="ECO:0007669"/>
    <property type="project" value="InterPro"/>
</dbReference>
<protein>
    <submittedName>
        <fullName evidence="1">Uncharacterized protein</fullName>
    </submittedName>
</protein>
<dbReference type="Gene3D" id="2.70.98.10">
    <property type="match status" value="1"/>
</dbReference>
<comment type="caution">
    <text evidence="1">The sequence shown here is derived from an EMBL/GenBank/DDBJ whole genome shotgun (WGS) entry which is preliminary data.</text>
</comment>
<reference evidence="2" key="1">
    <citation type="journal article" date="2020" name="Nat. Commun.">
        <title>Genome assembly of wild tea tree DASZ reveals pedigree and selection history of tea varieties.</title>
        <authorList>
            <person name="Zhang W."/>
            <person name="Zhang Y."/>
            <person name="Qiu H."/>
            <person name="Guo Y."/>
            <person name="Wan H."/>
            <person name="Zhang X."/>
            <person name="Scossa F."/>
            <person name="Alseekh S."/>
            <person name="Zhang Q."/>
            <person name="Wang P."/>
            <person name="Xu L."/>
            <person name="Schmidt M.H."/>
            <person name="Jia X."/>
            <person name="Li D."/>
            <person name="Zhu A."/>
            <person name="Guo F."/>
            <person name="Chen W."/>
            <person name="Ni D."/>
            <person name="Usadel B."/>
            <person name="Fernie A.R."/>
            <person name="Wen W."/>
        </authorList>
    </citation>
    <scope>NUCLEOTIDE SEQUENCE [LARGE SCALE GENOMIC DNA]</scope>
    <source>
        <strain evidence="2">cv. G240</strain>
    </source>
</reference>
<dbReference type="AlphaFoldDB" id="A0A7J7IAZ0"/>
<organism evidence="1 2">
    <name type="scientific">Camellia sinensis</name>
    <name type="common">Tea plant</name>
    <name type="synonym">Thea sinensis</name>
    <dbReference type="NCBI Taxonomy" id="4442"/>
    <lineage>
        <taxon>Eukaryota</taxon>
        <taxon>Viridiplantae</taxon>
        <taxon>Streptophyta</taxon>
        <taxon>Embryophyta</taxon>
        <taxon>Tracheophyta</taxon>
        <taxon>Spermatophyta</taxon>
        <taxon>Magnoliopsida</taxon>
        <taxon>eudicotyledons</taxon>
        <taxon>Gunneridae</taxon>
        <taxon>Pentapetalae</taxon>
        <taxon>asterids</taxon>
        <taxon>Ericales</taxon>
        <taxon>Theaceae</taxon>
        <taxon>Camellia</taxon>
    </lineage>
</organism>
<dbReference type="GO" id="GO:0005975">
    <property type="term" value="P:carbohydrate metabolic process"/>
    <property type="evidence" value="ECO:0007669"/>
    <property type="project" value="InterPro"/>
</dbReference>